<accession>A0ACB9QW66</accession>
<organism evidence="1 2">
    <name type="scientific">Melastoma candidum</name>
    <dbReference type="NCBI Taxonomy" id="119954"/>
    <lineage>
        <taxon>Eukaryota</taxon>
        <taxon>Viridiplantae</taxon>
        <taxon>Streptophyta</taxon>
        <taxon>Embryophyta</taxon>
        <taxon>Tracheophyta</taxon>
        <taxon>Spermatophyta</taxon>
        <taxon>Magnoliopsida</taxon>
        <taxon>eudicotyledons</taxon>
        <taxon>Gunneridae</taxon>
        <taxon>Pentapetalae</taxon>
        <taxon>rosids</taxon>
        <taxon>malvids</taxon>
        <taxon>Myrtales</taxon>
        <taxon>Melastomataceae</taxon>
        <taxon>Melastomatoideae</taxon>
        <taxon>Melastomateae</taxon>
        <taxon>Melastoma</taxon>
    </lineage>
</organism>
<dbReference type="Proteomes" id="UP001057402">
    <property type="component" value="Chromosome 5"/>
</dbReference>
<evidence type="ECO:0000313" key="2">
    <source>
        <dbReference type="Proteomes" id="UP001057402"/>
    </source>
</evidence>
<comment type="caution">
    <text evidence="1">The sequence shown here is derived from an EMBL/GenBank/DDBJ whole genome shotgun (WGS) entry which is preliminary data.</text>
</comment>
<sequence>MVLKGSINTHGKHWKGSDIVAFNAYLWWMTGLKMKVLGSLSPSHQKSVLCSSMMICSSGNIKHVVELCSVFFFMLYRSIDWGAEPGGNCYNQTTLIDYPSYRGSDCRKDVMRVPTEVFSKTRFRSC</sequence>
<keyword evidence="2" id="KW-1185">Reference proteome</keyword>
<evidence type="ECO:0000313" key="1">
    <source>
        <dbReference type="EMBL" id="KAI4370508.1"/>
    </source>
</evidence>
<proteinExistence type="predicted"/>
<name>A0ACB9QW66_9MYRT</name>
<protein>
    <submittedName>
        <fullName evidence="1">Uncharacterized protein</fullName>
    </submittedName>
</protein>
<reference evidence="2" key="1">
    <citation type="journal article" date="2023" name="Front. Plant Sci.">
        <title>Chromosomal-level genome assembly of Melastoma candidum provides insights into trichome evolution.</title>
        <authorList>
            <person name="Zhong Y."/>
            <person name="Wu W."/>
            <person name="Sun C."/>
            <person name="Zou P."/>
            <person name="Liu Y."/>
            <person name="Dai S."/>
            <person name="Zhou R."/>
        </authorList>
    </citation>
    <scope>NUCLEOTIDE SEQUENCE [LARGE SCALE GENOMIC DNA]</scope>
</reference>
<dbReference type="EMBL" id="CM042884">
    <property type="protein sequence ID" value="KAI4370508.1"/>
    <property type="molecule type" value="Genomic_DNA"/>
</dbReference>
<gene>
    <name evidence="1" type="ORF">MLD38_018858</name>
</gene>